<dbReference type="Gene3D" id="3.30.830.10">
    <property type="entry name" value="Metalloenzyme, LuxS/M16 peptidase-like"/>
    <property type="match status" value="2"/>
</dbReference>
<feature type="domain" description="MI" evidence="7">
    <location>
        <begin position="865"/>
        <end position="981"/>
    </location>
</feature>
<dbReference type="Proteomes" id="UP001648503">
    <property type="component" value="Unassembled WGS sequence"/>
</dbReference>
<accession>A0ABQ8FI41</accession>
<feature type="compositionally biased region" description="Acidic residues" evidence="6">
    <location>
        <begin position="1125"/>
        <end position="1135"/>
    </location>
</feature>
<evidence type="ECO:0000256" key="3">
    <source>
        <dbReference type="ARBA" id="ARBA00022664"/>
    </source>
</evidence>
<dbReference type="InterPro" id="IPR011765">
    <property type="entry name" value="Pept_M16_N"/>
</dbReference>
<evidence type="ECO:0000256" key="4">
    <source>
        <dbReference type="ARBA" id="ARBA00023187"/>
    </source>
</evidence>
<evidence type="ECO:0000256" key="2">
    <source>
        <dbReference type="ARBA" id="ARBA00006856"/>
    </source>
</evidence>
<feature type="compositionally biased region" description="Basic and acidic residues" evidence="6">
    <location>
        <begin position="1284"/>
        <end position="1311"/>
    </location>
</feature>
<dbReference type="PANTHER" id="PTHR18034">
    <property type="entry name" value="CELL CYCLE CONTROL PROTEIN CWF22-RELATED"/>
    <property type="match status" value="1"/>
</dbReference>
<dbReference type="SUPFAM" id="SSF48371">
    <property type="entry name" value="ARM repeat"/>
    <property type="match status" value="1"/>
</dbReference>
<dbReference type="PANTHER" id="PTHR18034:SF3">
    <property type="entry name" value="PRE-MRNA-SPLICING FACTOR CWC22 HOMOLOG"/>
    <property type="match status" value="1"/>
</dbReference>
<dbReference type="PROSITE" id="PS51366">
    <property type="entry name" value="MI"/>
    <property type="match status" value="1"/>
</dbReference>
<feature type="compositionally biased region" description="Basic and acidic residues" evidence="6">
    <location>
        <begin position="1231"/>
        <end position="1261"/>
    </location>
</feature>
<dbReference type="EMBL" id="JAFCIX010000102">
    <property type="protein sequence ID" value="KAH6598619.1"/>
    <property type="molecule type" value="Genomic_DNA"/>
</dbReference>
<organism evidence="8 9">
    <name type="scientific">Batrachochytrium salamandrivorans</name>
    <dbReference type="NCBI Taxonomy" id="1357716"/>
    <lineage>
        <taxon>Eukaryota</taxon>
        <taxon>Fungi</taxon>
        <taxon>Fungi incertae sedis</taxon>
        <taxon>Chytridiomycota</taxon>
        <taxon>Chytridiomycota incertae sedis</taxon>
        <taxon>Chytridiomycetes</taxon>
        <taxon>Rhizophydiales</taxon>
        <taxon>Rhizophydiales incertae sedis</taxon>
        <taxon>Batrachochytrium</taxon>
    </lineage>
</organism>
<comment type="similarity">
    <text evidence="2">Belongs to the CWC22 family.</text>
</comment>
<evidence type="ECO:0000256" key="1">
    <source>
        <dbReference type="ARBA" id="ARBA00004123"/>
    </source>
</evidence>
<dbReference type="Gene3D" id="1.25.40.180">
    <property type="match status" value="1"/>
</dbReference>
<dbReference type="InterPro" id="IPR016024">
    <property type="entry name" value="ARM-type_fold"/>
</dbReference>
<dbReference type="PROSITE" id="PS00143">
    <property type="entry name" value="INSULINASE"/>
    <property type="match status" value="1"/>
</dbReference>
<dbReference type="Pfam" id="PF05193">
    <property type="entry name" value="Peptidase_M16_C"/>
    <property type="match status" value="1"/>
</dbReference>
<evidence type="ECO:0000259" key="7">
    <source>
        <dbReference type="PROSITE" id="PS51366"/>
    </source>
</evidence>
<keyword evidence="3" id="KW-0507">mRNA processing</keyword>
<gene>
    <name evidence="8" type="ORF">BASA50_003655</name>
</gene>
<dbReference type="InterPro" id="IPR003890">
    <property type="entry name" value="MIF4G-like_typ-3"/>
</dbReference>
<feature type="region of interest" description="Disordered" evidence="6">
    <location>
        <begin position="1082"/>
        <end position="1261"/>
    </location>
</feature>
<dbReference type="InterPro" id="IPR050781">
    <property type="entry name" value="CWC22_splicing_factor"/>
</dbReference>
<feature type="compositionally biased region" description="Low complexity" evidence="6">
    <location>
        <begin position="1108"/>
        <end position="1124"/>
    </location>
</feature>
<feature type="compositionally biased region" description="Low complexity" evidence="6">
    <location>
        <begin position="1312"/>
        <end position="1322"/>
    </location>
</feature>
<evidence type="ECO:0000313" key="8">
    <source>
        <dbReference type="EMBL" id="KAH6598619.1"/>
    </source>
</evidence>
<reference evidence="8 9" key="1">
    <citation type="submission" date="2021-02" db="EMBL/GenBank/DDBJ databases">
        <title>Variation within the Batrachochytrium salamandrivorans European outbreak.</title>
        <authorList>
            <person name="Kelly M."/>
            <person name="Pasmans F."/>
            <person name="Shea T.P."/>
            <person name="Munoz J.F."/>
            <person name="Carranza S."/>
            <person name="Cuomo C.A."/>
            <person name="Martel A."/>
        </authorList>
    </citation>
    <scope>NUCLEOTIDE SEQUENCE [LARGE SCALE GENOMIC DNA]</scope>
    <source>
        <strain evidence="8 9">AMFP18/2</strain>
    </source>
</reference>
<dbReference type="InterPro" id="IPR001431">
    <property type="entry name" value="Pept_M16_Zn_BS"/>
</dbReference>
<comment type="caution">
    <text evidence="8">The sequence shown here is derived from an EMBL/GenBank/DDBJ whole genome shotgun (WGS) entry which is preliminary data.</text>
</comment>
<proteinExistence type="inferred from homology"/>
<dbReference type="SMART" id="SM00543">
    <property type="entry name" value="MIF4G"/>
    <property type="match status" value="1"/>
</dbReference>
<name>A0ABQ8FI41_9FUNG</name>
<sequence length="1400" mass="155305">MIRSLASKGTMGIATCKSKQALFSRGFVTPAITTAPTPSADHVRYSYPASLSNVPETKVTRLSNGFTIATEANPNNQTATVGVWIDAGSRFETEKTNGTAHFLEHMAFKGTKSRTQLQLESQIENIGGHLNAYTSREQTVYYAKSLSGDVGTSVEILSDILQGSTLNEDAISRERDVILRESEEVDKNKEEVVFDLLHGAAYQGSSLGRTILGSRENIKSISRQNLVDYISDNYKPNRMVLSAAGGVDHDALVKLAEKHFGSLKAGPEMAKPPKANFTGSDIKARFDNHPTAHIALAVEGVSWTNPDYWSLLVAQSIIGSWDRSLGAASHMSSKLSQKVSQHGLANSFMSFNTSYSDTGLFGVYAVSENFMHLDDLVHYIQQEWHRLAINVTEAEVFRAKNQLKTSLLLALDGTTPIAEDIGRQMLVYGKRLTPWEIDGLIEAVTVKDVMKVSSTYIYDREVAVIGYGPVEGLQDYNRPQSQSQSKSFYSSPTVKPAVEAAVEAAAISTKDSDSLLDANPGSALKASLYGRAGGAYIPPARLRALQATITDRSSEDYQRMTWEALKKSINGLINKVNVANIKNIIPELFSENLLRARGLFCRSLMKAQAASLPFTPVYAGLVAVINTKFPIIGDLLLNRLLAQFRRAFRRSDKAVCLASSKFIAHLVNHRVANEIIALQMLTLLIERPTDDSVEVAVGFMREVGAFLAEESSRAVNAVFERFRGILHESEIDKRIQYMVEVLFQVRKDKFKDNPAIPEGLDIVDESDQITHMVGLPDELNTEDTLNVFKLDPEFLDNEEKYQGMKREILGDDSENDAESGSGSGSDDDDSDDDDNDQQAGAQGGSLQAAQKELLIQDETNTNLINLRRGIYLTIMSSLNFEECAHKLMKLDIQPGQENELCNMIIECCSQERTYVNFYGLLGERFCRINQGWAASFAGAFEETYKTIHRFETNRLRNTAKYFSHLLATDALTWQVFALVRVTESETTASSRIFLKTILNELSESLGLKRLQARLFDITMTITVATPGGMVLRGVFDGLFPKDNPKNTRFAINYFTSIGLGALTEDLREHLKNAPKLILQQKQAIESNSDSSSDSDSDSDSDSSDSDSDSSSSSGSSSGSSSDSSSDSDSDSDSDPDSERKAKPTSSRRTLEKTKPLQSGDERRNLRQGEGQNSKRSVSPVRQDRGRSVSRSRDRDNNRGGSGKGNYRDRDYSVDRSRSRSPSQSMSPSRSHGNERDRSRSRSRGNERDCSLSRSRGNERDRSAVVVVERIAVVVVVVRRNRDPSLDRGIDRSRGRVDTNEAKRGRDVDRYRAPVSRYPSRSRSPFDRDIRKRTSHRSRSRSRHDHNPHPDLGLLRLFIAAIDNVEIQAESHLFHQYVVAPHSAMTRVTESVADGIKPTFK</sequence>
<evidence type="ECO:0000313" key="9">
    <source>
        <dbReference type="Proteomes" id="UP001648503"/>
    </source>
</evidence>
<dbReference type="SUPFAM" id="SSF63411">
    <property type="entry name" value="LuxS/MPP-like metallohydrolase"/>
    <property type="match status" value="2"/>
</dbReference>
<dbReference type="InterPro" id="IPR003891">
    <property type="entry name" value="Initiation_fac_eIF4g_MI"/>
</dbReference>
<dbReference type="SMART" id="SM00544">
    <property type="entry name" value="MA3"/>
    <property type="match status" value="1"/>
</dbReference>
<evidence type="ECO:0000256" key="6">
    <source>
        <dbReference type="SAM" id="MobiDB-lite"/>
    </source>
</evidence>
<dbReference type="InterPro" id="IPR011249">
    <property type="entry name" value="Metalloenz_LuxS/M16"/>
</dbReference>
<dbReference type="Pfam" id="PF00675">
    <property type="entry name" value="Peptidase_M16"/>
    <property type="match status" value="1"/>
</dbReference>
<feature type="region of interest" description="Disordered" evidence="6">
    <location>
        <begin position="1284"/>
        <end position="1347"/>
    </location>
</feature>
<dbReference type="Pfam" id="PF02847">
    <property type="entry name" value="MA3"/>
    <property type="match status" value="1"/>
</dbReference>
<keyword evidence="4" id="KW-0508">mRNA splicing</keyword>
<feature type="compositionally biased region" description="Acidic residues" evidence="6">
    <location>
        <begin position="825"/>
        <end position="836"/>
    </location>
</feature>
<comment type="subcellular location">
    <subcellularLocation>
        <location evidence="1">Nucleus</location>
    </subcellularLocation>
</comment>
<dbReference type="Pfam" id="PF02854">
    <property type="entry name" value="MIF4G"/>
    <property type="match status" value="1"/>
</dbReference>
<feature type="compositionally biased region" description="Low complexity" evidence="6">
    <location>
        <begin position="1219"/>
        <end position="1230"/>
    </location>
</feature>
<keyword evidence="5" id="KW-0539">Nucleus</keyword>
<feature type="region of interest" description="Disordered" evidence="6">
    <location>
        <begin position="807"/>
        <end position="846"/>
    </location>
</feature>
<feature type="compositionally biased region" description="Basic and acidic residues" evidence="6">
    <location>
        <begin position="1205"/>
        <end position="1217"/>
    </location>
</feature>
<evidence type="ECO:0000256" key="5">
    <source>
        <dbReference type="ARBA" id="ARBA00023242"/>
    </source>
</evidence>
<feature type="compositionally biased region" description="Basic residues" evidence="6">
    <location>
        <begin position="1332"/>
        <end position="1345"/>
    </location>
</feature>
<feature type="compositionally biased region" description="Basic and acidic residues" evidence="6">
    <location>
        <begin position="1148"/>
        <end position="1166"/>
    </location>
</feature>
<dbReference type="InterPro" id="IPR007863">
    <property type="entry name" value="Peptidase_M16_C"/>
</dbReference>
<keyword evidence="9" id="KW-1185">Reference proteome</keyword>
<feature type="compositionally biased region" description="Low complexity" evidence="6">
    <location>
        <begin position="837"/>
        <end position="846"/>
    </location>
</feature>
<protein>
    <recommendedName>
        <fullName evidence="7">MI domain-containing protein</fullName>
    </recommendedName>
</protein>
<feature type="compositionally biased region" description="Acidic residues" evidence="6">
    <location>
        <begin position="1092"/>
        <end position="1107"/>
    </location>
</feature>
<feature type="compositionally biased region" description="Basic and acidic residues" evidence="6">
    <location>
        <begin position="1181"/>
        <end position="1197"/>
    </location>
</feature>